<evidence type="ECO:0000259" key="8">
    <source>
        <dbReference type="PROSITE" id="PS50067"/>
    </source>
</evidence>
<dbReference type="SUPFAM" id="SSF52540">
    <property type="entry name" value="P-loop containing nucleoside triphosphate hydrolases"/>
    <property type="match status" value="1"/>
</dbReference>
<comment type="similarity">
    <text evidence="7">Belongs to the TRAFAC class myosin-kinesin ATPase superfamily. Kinesin family.</text>
</comment>
<keyword evidence="9" id="KW-0378">Hydrolase</keyword>
<evidence type="ECO:0000313" key="9">
    <source>
        <dbReference type="EMBL" id="RNA29302.1"/>
    </source>
</evidence>
<dbReference type="GO" id="GO:0007052">
    <property type="term" value="P:mitotic spindle organization"/>
    <property type="evidence" value="ECO:0007669"/>
    <property type="project" value="TreeGrafter"/>
</dbReference>
<dbReference type="OrthoDB" id="5872235at2759"/>
<keyword evidence="10" id="KW-1185">Reference proteome</keyword>
<organism evidence="9 10">
    <name type="scientific">Brachionus plicatilis</name>
    <name type="common">Marine rotifer</name>
    <name type="synonym">Brachionus muelleri</name>
    <dbReference type="NCBI Taxonomy" id="10195"/>
    <lineage>
        <taxon>Eukaryota</taxon>
        <taxon>Metazoa</taxon>
        <taxon>Spiralia</taxon>
        <taxon>Gnathifera</taxon>
        <taxon>Rotifera</taxon>
        <taxon>Eurotatoria</taxon>
        <taxon>Monogononta</taxon>
        <taxon>Pseudotrocha</taxon>
        <taxon>Ploima</taxon>
        <taxon>Brachionidae</taxon>
        <taxon>Brachionus</taxon>
    </lineage>
</organism>
<feature type="domain" description="Kinesin motor" evidence="8">
    <location>
        <begin position="1"/>
        <end position="136"/>
    </location>
</feature>
<dbReference type="PRINTS" id="PR00380">
    <property type="entry name" value="KINESINHEAVY"/>
</dbReference>
<evidence type="ECO:0000256" key="2">
    <source>
        <dbReference type="ARBA" id="ARBA00022490"/>
    </source>
</evidence>
<dbReference type="AlphaFoldDB" id="A0A3M7S0M2"/>
<dbReference type="GO" id="GO:0003777">
    <property type="term" value="F:microtubule motor activity"/>
    <property type="evidence" value="ECO:0007669"/>
    <property type="project" value="InterPro"/>
</dbReference>
<dbReference type="PANTHER" id="PTHR47969:SF15">
    <property type="entry name" value="CHROMOSOME-ASSOCIATED KINESIN KIF4A-RELATED"/>
    <property type="match status" value="1"/>
</dbReference>
<dbReference type="InterPro" id="IPR036961">
    <property type="entry name" value="Kinesin_motor_dom_sf"/>
</dbReference>
<dbReference type="InterPro" id="IPR027640">
    <property type="entry name" value="Kinesin-like_fam"/>
</dbReference>
<dbReference type="Pfam" id="PF00225">
    <property type="entry name" value="Kinesin"/>
    <property type="match status" value="1"/>
</dbReference>
<dbReference type="SMART" id="SM00129">
    <property type="entry name" value="KISc"/>
    <property type="match status" value="1"/>
</dbReference>
<keyword evidence="5" id="KW-0175">Coiled coil</keyword>
<dbReference type="GO" id="GO:0017111">
    <property type="term" value="F:ribonucleoside triphosphate phosphatase activity"/>
    <property type="evidence" value="ECO:0007669"/>
    <property type="project" value="UniProtKB-EC"/>
</dbReference>
<dbReference type="Gene3D" id="3.40.850.10">
    <property type="entry name" value="Kinesin motor domain"/>
    <property type="match status" value="2"/>
</dbReference>
<sequence>MNLSEIEVKNSVTTIQLLERGSKSRVVGSTAMNDQSSRSHAIFTLTLEQANCSSQKGININLGLLKLGNVISAMGEENPGNKAKPVPYRESKLTRLLQDSLGGNSHTVMIACVSPAESNMEESLNTLRYANRARKIQNKPIENIDSQMTELNSQRQQVQELKAHIKKFHWSQYLI</sequence>
<dbReference type="PANTHER" id="PTHR47969">
    <property type="entry name" value="CHROMOSOME-ASSOCIATED KINESIN KIF4A-RELATED"/>
    <property type="match status" value="1"/>
</dbReference>
<dbReference type="GO" id="GO:0007018">
    <property type="term" value="P:microtubule-based movement"/>
    <property type="evidence" value="ECO:0007669"/>
    <property type="project" value="InterPro"/>
</dbReference>
<dbReference type="EMBL" id="REGN01002245">
    <property type="protein sequence ID" value="RNA29302.1"/>
    <property type="molecule type" value="Genomic_DNA"/>
</dbReference>
<gene>
    <name evidence="9" type="ORF">BpHYR1_028092</name>
</gene>
<keyword evidence="4" id="KW-0067">ATP-binding</keyword>
<keyword evidence="6" id="KW-0206">Cytoskeleton</keyword>
<comment type="subcellular location">
    <subcellularLocation>
        <location evidence="1">Cytoplasm</location>
        <location evidence="1">Cytoskeleton</location>
    </subcellularLocation>
</comment>
<proteinExistence type="inferred from homology"/>
<dbReference type="PROSITE" id="PS50067">
    <property type="entry name" value="KINESIN_MOTOR_2"/>
    <property type="match status" value="1"/>
</dbReference>
<evidence type="ECO:0000313" key="10">
    <source>
        <dbReference type="Proteomes" id="UP000276133"/>
    </source>
</evidence>
<protein>
    <submittedName>
        <fullName evidence="9">Chromosome-associated kinesin KIF4A</fullName>
        <ecNumber evidence="9">3.6.1.15</ecNumber>
    </submittedName>
</protein>
<dbReference type="GO" id="GO:0005524">
    <property type="term" value="F:ATP binding"/>
    <property type="evidence" value="ECO:0007669"/>
    <property type="project" value="UniProtKB-KW"/>
</dbReference>
<dbReference type="Proteomes" id="UP000276133">
    <property type="component" value="Unassembled WGS sequence"/>
</dbReference>
<dbReference type="GO" id="GO:0008017">
    <property type="term" value="F:microtubule binding"/>
    <property type="evidence" value="ECO:0007669"/>
    <property type="project" value="InterPro"/>
</dbReference>
<dbReference type="STRING" id="10195.A0A3M7S0M2"/>
<dbReference type="GO" id="GO:0051231">
    <property type="term" value="P:spindle elongation"/>
    <property type="evidence" value="ECO:0007669"/>
    <property type="project" value="TreeGrafter"/>
</dbReference>
<evidence type="ECO:0000256" key="7">
    <source>
        <dbReference type="PROSITE-ProRule" id="PRU00283"/>
    </source>
</evidence>
<evidence type="ECO:0000256" key="1">
    <source>
        <dbReference type="ARBA" id="ARBA00004245"/>
    </source>
</evidence>
<dbReference type="InterPro" id="IPR027417">
    <property type="entry name" value="P-loop_NTPase"/>
</dbReference>
<evidence type="ECO:0000256" key="3">
    <source>
        <dbReference type="ARBA" id="ARBA00022741"/>
    </source>
</evidence>
<evidence type="ECO:0000256" key="6">
    <source>
        <dbReference type="ARBA" id="ARBA00023212"/>
    </source>
</evidence>
<keyword evidence="2" id="KW-0963">Cytoplasm</keyword>
<name>A0A3M7S0M2_BRAPC</name>
<dbReference type="InterPro" id="IPR001752">
    <property type="entry name" value="Kinesin_motor_dom"/>
</dbReference>
<evidence type="ECO:0000256" key="4">
    <source>
        <dbReference type="ARBA" id="ARBA00022840"/>
    </source>
</evidence>
<dbReference type="EC" id="3.6.1.15" evidence="9"/>
<evidence type="ECO:0000256" key="5">
    <source>
        <dbReference type="ARBA" id="ARBA00023054"/>
    </source>
</evidence>
<comment type="caution">
    <text evidence="7">Lacks conserved residue(s) required for the propagation of feature annotation.</text>
</comment>
<keyword evidence="3" id="KW-0547">Nucleotide-binding</keyword>
<comment type="caution">
    <text evidence="9">The sequence shown here is derived from an EMBL/GenBank/DDBJ whole genome shotgun (WGS) entry which is preliminary data.</text>
</comment>
<dbReference type="GO" id="GO:0005875">
    <property type="term" value="C:microtubule associated complex"/>
    <property type="evidence" value="ECO:0007669"/>
    <property type="project" value="TreeGrafter"/>
</dbReference>
<accession>A0A3M7S0M2</accession>
<reference evidence="9 10" key="1">
    <citation type="journal article" date="2018" name="Sci. Rep.">
        <title>Genomic signatures of local adaptation to the degree of environmental predictability in rotifers.</title>
        <authorList>
            <person name="Franch-Gras L."/>
            <person name="Hahn C."/>
            <person name="Garcia-Roger E.M."/>
            <person name="Carmona M.J."/>
            <person name="Serra M."/>
            <person name="Gomez A."/>
        </authorList>
    </citation>
    <scope>NUCLEOTIDE SEQUENCE [LARGE SCALE GENOMIC DNA]</scope>
    <source>
        <strain evidence="9">HYR1</strain>
    </source>
</reference>